<keyword evidence="15" id="KW-0472">Membrane</keyword>
<organism evidence="17 18">
    <name type="scientific">Helicocarpus griseus UAMH5409</name>
    <dbReference type="NCBI Taxonomy" id="1447875"/>
    <lineage>
        <taxon>Eukaryota</taxon>
        <taxon>Fungi</taxon>
        <taxon>Dikarya</taxon>
        <taxon>Ascomycota</taxon>
        <taxon>Pezizomycotina</taxon>
        <taxon>Eurotiomycetes</taxon>
        <taxon>Eurotiomycetidae</taxon>
        <taxon>Onygenales</taxon>
        <taxon>Ajellomycetaceae</taxon>
        <taxon>Helicocarpus</taxon>
    </lineage>
</organism>
<keyword evidence="9" id="KW-0779">Telomere</keyword>
<evidence type="ECO:0000256" key="10">
    <source>
        <dbReference type="ARBA" id="ARBA00030980"/>
    </source>
</evidence>
<evidence type="ECO:0000256" key="12">
    <source>
        <dbReference type="ARBA" id="ARBA00047899"/>
    </source>
</evidence>
<accession>A0A2B7WY03</accession>
<dbReference type="GO" id="GO:0004674">
    <property type="term" value="F:protein serine/threonine kinase activity"/>
    <property type="evidence" value="ECO:0007669"/>
    <property type="project" value="UniProtKB-KW"/>
</dbReference>
<dbReference type="InterPro" id="IPR008266">
    <property type="entry name" value="Tyr_kinase_AS"/>
</dbReference>
<evidence type="ECO:0000256" key="2">
    <source>
        <dbReference type="ARBA" id="ARBA00004574"/>
    </source>
</evidence>
<evidence type="ECO:0000256" key="5">
    <source>
        <dbReference type="ARBA" id="ARBA00013948"/>
    </source>
</evidence>
<protein>
    <recommendedName>
        <fullName evidence="6">EKC/KEOPS complex subunit BUD32</fullName>
        <ecNumber evidence="4">2.7.11.1</ecNumber>
    </recommendedName>
    <alternativeName>
        <fullName evidence="10 11">Atypical Serine/threonine protein kinase BUD32</fullName>
    </alternativeName>
    <alternativeName>
        <fullName evidence="5">EKC/KEOPS complex subunit bud32</fullName>
    </alternativeName>
</protein>
<reference evidence="17 18" key="1">
    <citation type="submission" date="2017-10" db="EMBL/GenBank/DDBJ databases">
        <title>Comparative genomics in systemic dimorphic fungi from Ajellomycetaceae.</title>
        <authorList>
            <person name="Munoz J.F."/>
            <person name="Mcewen J.G."/>
            <person name="Clay O.K."/>
            <person name="Cuomo C.A."/>
        </authorList>
    </citation>
    <scope>NUCLEOTIDE SEQUENCE [LARGE SCALE GENOMIC DNA]</scope>
    <source>
        <strain evidence="17 18">UAMH5409</strain>
    </source>
</reference>
<evidence type="ECO:0000256" key="7">
    <source>
        <dbReference type="ARBA" id="ARBA00022741"/>
    </source>
</evidence>
<sequence>MTSLPSNPVPTSETSPKPTNKVTTLPICSFQKTPLIGMGSYADVVQIAKDRVLKRPKIYPENDPDLAYSNFMNREEMRNEKAVYERLGSHEGIIHCYKALDDSIELAYANQGDLEKYMQKNPSPPQETKENWIRSLVDTFSYVHSCRVVHQDIALRNILLHNNSPKLCDFGESSILPLDADMERFCDCDTTPQVEMLYLGYVLYSILVWKELKYDYFENMCFPKPEELPETDGIVYGAIIRKCWAGEYASMEALRNDVHNFAGHQGPRVIGASLKWPSLLLLALLGSFPYVIVHWSGVYD</sequence>
<keyword evidence="9" id="KW-0158">Chromosome</keyword>
<evidence type="ECO:0000256" key="11">
    <source>
        <dbReference type="ARBA" id="ARBA00033194"/>
    </source>
</evidence>
<comment type="subcellular location">
    <subcellularLocation>
        <location evidence="2">Chromosome</location>
        <location evidence="2">Telomere</location>
    </subcellularLocation>
</comment>
<feature type="region of interest" description="Disordered" evidence="14">
    <location>
        <begin position="1"/>
        <end position="23"/>
    </location>
</feature>
<dbReference type="GO" id="GO:0000781">
    <property type="term" value="C:chromosome, telomeric region"/>
    <property type="evidence" value="ECO:0007669"/>
    <property type="project" value="UniProtKB-SubCell"/>
</dbReference>
<evidence type="ECO:0000256" key="3">
    <source>
        <dbReference type="ARBA" id="ARBA00011534"/>
    </source>
</evidence>
<dbReference type="PROSITE" id="PS00109">
    <property type="entry name" value="PROTEIN_KINASE_TYR"/>
    <property type="match status" value="1"/>
</dbReference>
<proteinExistence type="predicted"/>
<feature type="transmembrane region" description="Helical" evidence="15">
    <location>
        <begin position="278"/>
        <end position="297"/>
    </location>
</feature>
<keyword evidence="15" id="KW-1133">Transmembrane helix</keyword>
<dbReference type="InterPro" id="IPR011009">
    <property type="entry name" value="Kinase-like_dom_sf"/>
</dbReference>
<evidence type="ECO:0000256" key="8">
    <source>
        <dbReference type="ARBA" id="ARBA00022840"/>
    </source>
</evidence>
<evidence type="ECO:0000256" key="15">
    <source>
        <dbReference type="SAM" id="Phobius"/>
    </source>
</evidence>
<comment type="caution">
    <text evidence="17">The sequence shown here is derived from an EMBL/GenBank/DDBJ whole genome shotgun (WGS) entry which is preliminary data.</text>
</comment>
<keyword evidence="8" id="KW-0067">ATP-binding</keyword>
<evidence type="ECO:0000313" key="17">
    <source>
        <dbReference type="EMBL" id="PGH01686.1"/>
    </source>
</evidence>
<dbReference type="PROSITE" id="PS50011">
    <property type="entry name" value="PROTEIN_KINASE_DOM"/>
    <property type="match status" value="1"/>
</dbReference>
<dbReference type="PANTHER" id="PTHR24346">
    <property type="entry name" value="MAP/MICROTUBULE AFFINITY-REGULATING KINASE"/>
    <property type="match status" value="1"/>
</dbReference>
<evidence type="ECO:0000256" key="9">
    <source>
        <dbReference type="ARBA" id="ARBA00022895"/>
    </source>
</evidence>
<evidence type="ECO:0000256" key="4">
    <source>
        <dbReference type="ARBA" id="ARBA00012513"/>
    </source>
</evidence>
<dbReference type="GO" id="GO:0035556">
    <property type="term" value="P:intracellular signal transduction"/>
    <property type="evidence" value="ECO:0007669"/>
    <property type="project" value="TreeGrafter"/>
</dbReference>
<comment type="subunit">
    <text evidence="3">Component of the EKC/KEOPS complex composed of at least BUD32, CGI121, GON7, KAE1 and PCC1; the whole complex dimerizes.</text>
</comment>
<name>A0A2B7WY03_9EURO</name>
<evidence type="ECO:0000256" key="6">
    <source>
        <dbReference type="ARBA" id="ARBA00019973"/>
    </source>
</evidence>
<keyword evidence="18" id="KW-1185">Reference proteome</keyword>
<dbReference type="STRING" id="1447875.A0A2B7WY03"/>
<evidence type="ECO:0000256" key="1">
    <source>
        <dbReference type="ARBA" id="ARBA00003747"/>
    </source>
</evidence>
<dbReference type="PANTHER" id="PTHR24346:SF30">
    <property type="entry name" value="MATERNAL EMBRYONIC LEUCINE ZIPPER KINASE"/>
    <property type="match status" value="1"/>
</dbReference>
<keyword evidence="7" id="KW-0547">Nucleotide-binding</keyword>
<feature type="domain" description="Protein kinase" evidence="16">
    <location>
        <begin position="30"/>
        <end position="300"/>
    </location>
</feature>
<comment type="function">
    <text evidence="1">Component of the EKC/KEOPS complex that is required for the formation of a threonylcarbamoyl group on adenosine at position 37 (t(6)A37) in tRNAs that read codons beginning with adenine. The complex is probably involved in the transfer of the threonylcarbamoyl moiety of threonylcarbamoyl-AMP (TC-AMP) to the N6 group of A37. BUD32 has ATPase activity in the context of the EKC/KEOPS complex and likely plays a supporting role to the catalytic subunit KAE1. The EKC/KEOPS complex also promotes both telomere uncapping and telomere elongation. The complex is required for efficient recruitment of transcriptional coactivators.</text>
</comment>
<keyword evidence="15" id="KW-0812">Transmembrane</keyword>
<dbReference type="OrthoDB" id="4156987at2759"/>
<evidence type="ECO:0000313" key="18">
    <source>
        <dbReference type="Proteomes" id="UP000223968"/>
    </source>
</evidence>
<dbReference type="InterPro" id="IPR000719">
    <property type="entry name" value="Prot_kinase_dom"/>
</dbReference>
<evidence type="ECO:0000256" key="14">
    <source>
        <dbReference type="SAM" id="MobiDB-lite"/>
    </source>
</evidence>
<keyword evidence="17" id="KW-0808">Transferase</keyword>
<comment type="catalytic activity">
    <reaction evidence="13">
        <text>L-seryl-[protein] + ATP = O-phospho-L-seryl-[protein] + ADP + H(+)</text>
        <dbReference type="Rhea" id="RHEA:17989"/>
        <dbReference type="Rhea" id="RHEA-COMP:9863"/>
        <dbReference type="Rhea" id="RHEA-COMP:11604"/>
        <dbReference type="ChEBI" id="CHEBI:15378"/>
        <dbReference type="ChEBI" id="CHEBI:29999"/>
        <dbReference type="ChEBI" id="CHEBI:30616"/>
        <dbReference type="ChEBI" id="CHEBI:83421"/>
        <dbReference type="ChEBI" id="CHEBI:456216"/>
        <dbReference type="EC" id="2.7.11.1"/>
    </reaction>
</comment>
<dbReference type="GO" id="GO:0005524">
    <property type="term" value="F:ATP binding"/>
    <property type="evidence" value="ECO:0007669"/>
    <property type="project" value="UniProtKB-KW"/>
</dbReference>
<evidence type="ECO:0000256" key="13">
    <source>
        <dbReference type="ARBA" id="ARBA00048679"/>
    </source>
</evidence>
<gene>
    <name evidence="17" type="ORF">AJ79_07839</name>
</gene>
<dbReference type="EC" id="2.7.11.1" evidence="4"/>
<dbReference type="Pfam" id="PF00069">
    <property type="entry name" value="Pkinase"/>
    <property type="match status" value="1"/>
</dbReference>
<dbReference type="GO" id="GO:0005737">
    <property type="term" value="C:cytoplasm"/>
    <property type="evidence" value="ECO:0007669"/>
    <property type="project" value="TreeGrafter"/>
</dbReference>
<keyword evidence="17" id="KW-0723">Serine/threonine-protein kinase</keyword>
<evidence type="ECO:0000259" key="16">
    <source>
        <dbReference type="PROSITE" id="PS50011"/>
    </source>
</evidence>
<dbReference type="Gene3D" id="1.10.510.10">
    <property type="entry name" value="Transferase(Phosphotransferase) domain 1"/>
    <property type="match status" value="1"/>
</dbReference>
<dbReference type="AlphaFoldDB" id="A0A2B7WY03"/>
<comment type="catalytic activity">
    <reaction evidence="12">
        <text>L-threonyl-[protein] + ATP = O-phospho-L-threonyl-[protein] + ADP + H(+)</text>
        <dbReference type="Rhea" id="RHEA:46608"/>
        <dbReference type="Rhea" id="RHEA-COMP:11060"/>
        <dbReference type="Rhea" id="RHEA-COMP:11605"/>
        <dbReference type="ChEBI" id="CHEBI:15378"/>
        <dbReference type="ChEBI" id="CHEBI:30013"/>
        <dbReference type="ChEBI" id="CHEBI:30616"/>
        <dbReference type="ChEBI" id="CHEBI:61977"/>
        <dbReference type="ChEBI" id="CHEBI:456216"/>
        <dbReference type="EC" id="2.7.11.1"/>
    </reaction>
</comment>
<dbReference type="Proteomes" id="UP000223968">
    <property type="component" value="Unassembled WGS sequence"/>
</dbReference>
<dbReference type="CDD" id="cd00180">
    <property type="entry name" value="PKc"/>
    <property type="match status" value="1"/>
</dbReference>
<keyword evidence="17" id="KW-0418">Kinase</keyword>
<dbReference type="SUPFAM" id="SSF56112">
    <property type="entry name" value="Protein kinase-like (PK-like)"/>
    <property type="match status" value="1"/>
</dbReference>
<dbReference type="EMBL" id="PDNB01000168">
    <property type="protein sequence ID" value="PGH01686.1"/>
    <property type="molecule type" value="Genomic_DNA"/>
</dbReference>